<feature type="transmembrane region" description="Helical" evidence="2">
    <location>
        <begin position="6"/>
        <end position="28"/>
    </location>
</feature>
<evidence type="ECO:0000313" key="4">
    <source>
        <dbReference type="Proteomes" id="UP000288168"/>
    </source>
</evidence>
<evidence type="ECO:0000313" key="3">
    <source>
        <dbReference type="EMBL" id="RSL46764.1"/>
    </source>
</evidence>
<reference evidence="3 4" key="1">
    <citation type="submission" date="2017-06" db="EMBL/GenBank/DDBJ databases">
        <title>Comparative genomic analysis of Ambrosia Fusariam Clade fungi.</title>
        <authorList>
            <person name="Stajich J.E."/>
            <person name="Carrillo J."/>
            <person name="Kijimoto T."/>
            <person name="Eskalen A."/>
            <person name="O'Donnell K."/>
            <person name="Kasson M."/>
        </authorList>
    </citation>
    <scope>NUCLEOTIDE SEQUENCE [LARGE SCALE GENOMIC DNA]</scope>
    <source>
        <strain evidence="3 4">NRRL62584</strain>
    </source>
</reference>
<dbReference type="AlphaFoldDB" id="A0A428P162"/>
<keyword evidence="4" id="KW-1185">Reference proteome</keyword>
<evidence type="ECO:0000256" key="1">
    <source>
        <dbReference type="SAM" id="MobiDB-lite"/>
    </source>
</evidence>
<feature type="compositionally biased region" description="Basic and acidic residues" evidence="1">
    <location>
        <begin position="137"/>
        <end position="154"/>
    </location>
</feature>
<accession>A0A428P162</accession>
<keyword evidence="2" id="KW-1133">Transmembrane helix</keyword>
<dbReference type="STRING" id="1325734.A0A428P162"/>
<name>A0A428P162_9HYPO</name>
<gene>
    <name evidence="3" type="ORF">CEP54_013694</name>
</gene>
<dbReference type="Proteomes" id="UP000288168">
    <property type="component" value="Unassembled WGS sequence"/>
</dbReference>
<proteinExistence type="predicted"/>
<sequence length="160" mass="17164">MVDYFIEALPAIAQIGCFILMSALKLVIDVGLSIFGGRALTAGVDMALTAVELTNYVYSKEEDPLGAFEWWLSPCGGSHLVPGEIKQAFDILSFAPRDKSSYKEPTKIKKHSGKKGDEGNPLSQPGKSTGVNSSKPKPSDTRTTKCSIKPEDQTKTVGVA</sequence>
<evidence type="ECO:0000256" key="2">
    <source>
        <dbReference type="SAM" id="Phobius"/>
    </source>
</evidence>
<keyword evidence="2" id="KW-0812">Transmembrane</keyword>
<protein>
    <submittedName>
        <fullName evidence="3">Uncharacterized protein</fullName>
    </submittedName>
</protein>
<dbReference type="EMBL" id="NKCI01000231">
    <property type="protein sequence ID" value="RSL46764.1"/>
    <property type="molecule type" value="Genomic_DNA"/>
</dbReference>
<keyword evidence="2" id="KW-0472">Membrane</keyword>
<comment type="caution">
    <text evidence="3">The sequence shown here is derived from an EMBL/GenBank/DDBJ whole genome shotgun (WGS) entry which is preliminary data.</text>
</comment>
<dbReference type="OrthoDB" id="5088977at2759"/>
<feature type="compositionally biased region" description="Polar residues" evidence="1">
    <location>
        <begin position="121"/>
        <end position="136"/>
    </location>
</feature>
<organism evidence="3 4">
    <name type="scientific">Fusarium duplospermum</name>
    <dbReference type="NCBI Taxonomy" id="1325734"/>
    <lineage>
        <taxon>Eukaryota</taxon>
        <taxon>Fungi</taxon>
        <taxon>Dikarya</taxon>
        <taxon>Ascomycota</taxon>
        <taxon>Pezizomycotina</taxon>
        <taxon>Sordariomycetes</taxon>
        <taxon>Hypocreomycetidae</taxon>
        <taxon>Hypocreales</taxon>
        <taxon>Nectriaceae</taxon>
        <taxon>Fusarium</taxon>
        <taxon>Fusarium solani species complex</taxon>
    </lineage>
</organism>
<feature type="region of interest" description="Disordered" evidence="1">
    <location>
        <begin position="99"/>
        <end position="160"/>
    </location>
</feature>